<dbReference type="STRING" id="675864.SAMN04489747_0302"/>
<feature type="transmembrane region" description="Helical" evidence="10">
    <location>
        <begin position="289"/>
        <end position="308"/>
    </location>
</feature>
<evidence type="ECO:0000256" key="10">
    <source>
        <dbReference type="SAM" id="Phobius"/>
    </source>
</evidence>
<dbReference type="InterPro" id="IPR032694">
    <property type="entry name" value="CopC/D"/>
</dbReference>
<dbReference type="EMBL" id="LT629688">
    <property type="protein sequence ID" value="SDD15177.1"/>
    <property type="molecule type" value="Genomic_DNA"/>
</dbReference>
<evidence type="ECO:0000256" key="7">
    <source>
        <dbReference type="ARBA" id="ARBA00023008"/>
    </source>
</evidence>
<dbReference type="Pfam" id="PF04234">
    <property type="entry name" value="CopC"/>
    <property type="match status" value="1"/>
</dbReference>
<evidence type="ECO:0000256" key="6">
    <source>
        <dbReference type="ARBA" id="ARBA00022989"/>
    </source>
</evidence>
<evidence type="ECO:0000256" key="9">
    <source>
        <dbReference type="SAM" id="MobiDB-lite"/>
    </source>
</evidence>
<keyword evidence="6 10" id="KW-1133">Transmembrane helix</keyword>
<reference evidence="13 14" key="1">
    <citation type="submission" date="2016-10" db="EMBL/GenBank/DDBJ databases">
        <authorList>
            <person name="de Groot N.N."/>
        </authorList>
    </citation>
    <scope>NUCLEOTIDE SEQUENCE [LARGE SCALE GENOMIC DNA]</scope>
    <source>
        <strain evidence="13 14">MON 2.2</strain>
    </source>
</reference>
<protein>
    <submittedName>
        <fullName evidence="13">Copper transport protein</fullName>
    </submittedName>
</protein>
<keyword evidence="5" id="KW-0732">Signal</keyword>
<feature type="transmembrane region" description="Helical" evidence="10">
    <location>
        <begin position="328"/>
        <end position="348"/>
    </location>
</feature>
<accession>A0A1G6SG92</accession>
<feature type="domain" description="Copper resistance protein D" evidence="12">
    <location>
        <begin position="353"/>
        <end position="452"/>
    </location>
</feature>
<dbReference type="InterPro" id="IPR007348">
    <property type="entry name" value="CopC_dom"/>
</dbReference>
<dbReference type="GO" id="GO:0005507">
    <property type="term" value="F:copper ion binding"/>
    <property type="evidence" value="ECO:0007669"/>
    <property type="project" value="InterPro"/>
</dbReference>
<dbReference type="Pfam" id="PF05425">
    <property type="entry name" value="CopD"/>
    <property type="match status" value="1"/>
</dbReference>
<feature type="transmembrane region" description="Helical" evidence="10">
    <location>
        <begin position="235"/>
        <end position="254"/>
    </location>
</feature>
<feature type="domain" description="CopC" evidence="11">
    <location>
        <begin position="42"/>
        <end position="134"/>
    </location>
</feature>
<feature type="compositionally biased region" description="Basic and acidic residues" evidence="9">
    <location>
        <begin position="273"/>
        <end position="285"/>
    </location>
</feature>
<dbReference type="SUPFAM" id="SSF81296">
    <property type="entry name" value="E set domains"/>
    <property type="match status" value="1"/>
</dbReference>
<evidence type="ECO:0000313" key="13">
    <source>
        <dbReference type="EMBL" id="SDD15177.1"/>
    </source>
</evidence>
<keyword evidence="7" id="KW-0186">Copper</keyword>
<evidence type="ECO:0000313" key="14">
    <source>
        <dbReference type="Proteomes" id="UP000198546"/>
    </source>
</evidence>
<dbReference type="AlphaFoldDB" id="A0A1G6SG92"/>
<feature type="transmembrane region" description="Helical" evidence="10">
    <location>
        <begin position="434"/>
        <end position="455"/>
    </location>
</feature>
<dbReference type="GO" id="GO:0005886">
    <property type="term" value="C:plasma membrane"/>
    <property type="evidence" value="ECO:0007669"/>
    <property type="project" value="UniProtKB-SubCell"/>
</dbReference>
<evidence type="ECO:0000256" key="4">
    <source>
        <dbReference type="ARBA" id="ARBA00022723"/>
    </source>
</evidence>
<keyword evidence="4" id="KW-0479">Metal-binding</keyword>
<dbReference type="GO" id="GO:0046688">
    <property type="term" value="P:response to copper ion"/>
    <property type="evidence" value="ECO:0007669"/>
    <property type="project" value="InterPro"/>
</dbReference>
<sequence length="579" mass="58334">MTAGRHHSDGEQGRHRLLRRLLVGAALTVLVLLSGAPAARAHAGLEGSTPATGTVLPTAPGEVALDFTEPVSPAVEGMRLLRADGRAEVLTATARDDVVTVPLPADLGEGTHLLSWRVVSADSHPVAGVVTFSVGAPSADPPAAPDTGGSWLDTLDVGLRSLAVLGLLVAVGLAGARLLVLRADAPASLDRAVTVSAAGGAAAALLHVPVEWLALQGVGPAALAGAGAWPELLCAPAALSAGVAVSGLALLALAHARGLRRPRTAGALPTEGPGHRDGRAAGARRESPPTALVLLGTGLAVASLPVAGHTRTYGPAWLMVVSDLTHGLAGSVWVGGVLALVLALRAAGARPVEVVRRFSALAAGSVLLLAVTGTTMAVLVLERWADLVGTEYGRALLVKLGLVAVVLVLAGWNRRVVLPRLDGDGEAWSGLRRTLLNELGLLVAVVALTGVLISADPLSSGGGHSHGVTTVSPVAQPLDLGDARATVLLTPAVTGANQVLVTLQTADGAPLEPEAAPTVRLSLPAQGLGPLEHELVPTDRPGEFRADVDVPVAGSWDVTLAVRVSPFSEPVGTVAVPVG</sequence>
<evidence type="ECO:0000256" key="2">
    <source>
        <dbReference type="ARBA" id="ARBA00022475"/>
    </source>
</evidence>
<feature type="transmembrane region" description="Helical" evidence="10">
    <location>
        <begin position="360"/>
        <end position="380"/>
    </location>
</feature>
<dbReference type="GO" id="GO:0042597">
    <property type="term" value="C:periplasmic space"/>
    <property type="evidence" value="ECO:0007669"/>
    <property type="project" value="InterPro"/>
</dbReference>
<comment type="subcellular location">
    <subcellularLocation>
        <location evidence="1">Cell membrane</location>
        <topology evidence="1">Multi-pass membrane protein</topology>
    </subcellularLocation>
</comment>
<keyword evidence="14" id="KW-1185">Reference proteome</keyword>
<dbReference type="PANTHER" id="PTHR34820:SF4">
    <property type="entry name" value="INNER MEMBRANE PROTEIN YEBZ"/>
    <property type="match status" value="1"/>
</dbReference>
<evidence type="ECO:0000256" key="1">
    <source>
        <dbReference type="ARBA" id="ARBA00004651"/>
    </source>
</evidence>
<feature type="transmembrane region" description="Helical" evidence="10">
    <location>
        <begin position="192"/>
        <end position="215"/>
    </location>
</feature>
<dbReference type="PANTHER" id="PTHR34820">
    <property type="entry name" value="INNER MEMBRANE PROTEIN YEBZ"/>
    <property type="match status" value="1"/>
</dbReference>
<dbReference type="InterPro" id="IPR008457">
    <property type="entry name" value="Cu-R_CopD_dom"/>
</dbReference>
<evidence type="ECO:0000256" key="5">
    <source>
        <dbReference type="ARBA" id="ARBA00022729"/>
    </source>
</evidence>
<dbReference type="Gene3D" id="2.60.40.1220">
    <property type="match status" value="1"/>
</dbReference>
<name>A0A1G6SG92_9ACTN</name>
<dbReference type="Proteomes" id="UP000198546">
    <property type="component" value="Chromosome i"/>
</dbReference>
<gene>
    <name evidence="13" type="ORF">SAMN04489747_0302</name>
</gene>
<evidence type="ECO:0000259" key="11">
    <source>
        <dbReference type="Pfam" id="PF04234"/>
    </source>
</evidence>
<dbReference type="GO" id="GO:0006825">
    <property type="term" value="P:copper ion transport"/>
    <property type="evidence" value="ECO:0007669"/>
    <property type="project" value="InterPro"/>
</dbReference>
<dbReference type="InterPro" id="IPR014755">
    <property type="entry name" value="Cu-Rt/internalin_Ig-like"/>
</dbReference>
<dbReference type="RefSeq" id="WP_090589949.1">
    <property type="nucleotide sequence ID" value="NZ_LT629688.1"/>
</dbReference>
<keyword evidence="8 10" id="KW-0472">Membrane</keyword>
<evidence type="ECO:0000259" key="12">
    <source>
        <dbReference type="Pfam" id="PF05425"/>
    </source>
</evidence>
<feature type="transmembrane region" description="Helical" evidence="10">
    <location>
        <begin position="392"/>
        <end position="413"/>
    </location>
</feature>
<keyword evidence="3 10" id="KW-0812">Transmembrane</keyword>
<evidence type="ECO:0000256" key="8">
    <source>
        <dbReference type="ARBA" id="ARBA00023136"/>
    </source>
</evidence>
<dbReference type="OrthoDB" id="5242236at2"/>
<evidence type="ECO:0000256" key="3">
    <source>
        <dbReference type="ARBA" id="ARBA00022692"/>
    </source>
</evidence>
<proteinExistence type="predicted"/>
<keyword evidence="2" id="KW-1003">Cell membrane</keyword>
<dbReference type="InterPro" id="IPR014756">
    <property type="entry name" value="Ig_E-set"/>
</dbReference>
<feature type="region of interest" description="Disordered" evidence="9">
    <location>
        <begin position="263"/>
        <end position="285"/>
    </location>
</feature>
<feature type="transmembrane region" description="Helical" evidence="10">
    <location>
        <begin position="161"/>
        <end position="180"/>
    </location>
</feature>
<organism evidence="13 14">
    <name type="scientific">Auraticoccus monumenti</name>
    <dbReference type="NCBI Taxonomy" id="675864"/>
    <lineage>
        <taxon>Bacteria</taxon>
        <taxon>Bacillati</taxon>
        <taxon>Actinomycetota</taxon>
        <taxon>Actinomycetes</taxon>
        <taxon>Propionibacteriales</taxon>
        <taxon>Propionibacteriaceae</taxon>
        <taxon>Auraticoccus</taxon>
    </lineage>
</organism>